<comment type="caution">
    <text evidence="2">The sequence shown here is derived from an EMBL/GenBank/DDBJ whole genome shotgun (WGS) entry which is preliminary data.</text>
</comment>
<name>A0A9P1IDB7_9PELO</name>
<dbReference type="EMBL" id="CANHGI010000002">
    <property type="protein sequence ID" value="CAI5442605.1"/>
    <property type="molecule type" value="Genomic_DNA"/>
</dbReference>
<keyword evidence="1" id="KW-0472">Membrane</keyword>
<dbReference type="Proteomes" id="UP001152747">
    <property type="component" value="Unassembled WGS sequence"/>
</dbReference>
<protein>
    <submittedName>
        <fullName evidence="2">Uncharacterized protein</fullName>
    </submittedName>
</protein>
<evidence type="ECO:0000313" key="2">
    <source>
        <dbReference type="EMBL" id="CAI5442605.1"/>
    </source>
</evidence>
<keyword evidence="1" id="KW-1133">Transmembrane helix</keyword>
<dbReference type="AlphaFoldDB" id="A0A9P1IDB7"/>
<evidence type="ECO:0000313" key="3">
    <source>
        <dbReference type="Proteomes" id="UP001152747"/>
    </source>
</evidence>
<reference evidence="2" key="1">
    <citation type="submission" date="2022-11" db="EMBL/GenBank/DDBJ databases">
        <authorList>
            <person name="Kikuchi T."/>
        </authorList>
    </citation>
    <scope>NUCLEOTIDE SEQUENCE</scope>
    <source>
        <strain evidence="2">PS1010</strain>
    </source>
</reference>
<sequence length="68" mass="7859">MLQLIIFVLMLCQLMLHITITAIMIQMYGRHSKNGLTILLSWITTGKNGRETKIVDPDLEIKNSFRKL</sequence>
<evidence type="ECO:0000256" key="1">
    <source>
        <dbReference type="SAM" id="Phobius"/>
    </source>
</evidence>
<feature type="transmembrane region" description="Helical" evidence="1">
    <location>
        <begin position="6"/>
        <end position="25"/>
    </location>
</feature>
<gene>
    <name evidence="2" type="ORF">CAMP_LOCUS5242</name>
</gene>
<keyword evidence="1" id="KW-0812">Transmembrane</keyword>
<keyword evidence="3" id="KW-1185">Reference proteome</keyword>
<proteinExistence type="predicted"/>
<organism evidence="2 3">
    <name type="scientific">Caenorhabditis angaria</name>
    <dbReference type="NCBI Taxonomy" id="860376"/>
    <lineage>
        <taxon>Eukaryota</taxon>
        <taxon>Metazoa</taxon>
        <taxon>Ecdysozoa</taxon>
        <taxon>Nematoda</taxon>
        <taxon>Chromadorea</taxon>
        <taxon>Rhabditida</taxon>
        <taxon>Rhabditina</taxon>
        <taxon>Rhabditomorpha</taxon>
        <taxon>Rhabditoidea</taxon>
        <taxon>Rhabditidae</taxon>
        <taxon>Peloderinae</taxon>
        <taxon>Caenorhabditis</taxon>
    </lineage>
</organism>
<accession>A0A9P1IDB7</accession>